<comment type="caution">
    <text evidence="1">The sequence shown here is derived from an EMBL/GenBank/DDBJ whole genome shotgun (WGS) entry which is preliminary data.</text>
</comment>
<sequence>MWHAQAGLSGTTWLALQPGLTKQSLDLGGVLGKVEGTPSLWPTWPQREKFWSKERVDDV</sequence>
<dbReference type="Proteomes" id="UP000637769">
    <property type="component" value="Unassembled WGS sequence"/>
</dbReference>
<accession>A0ABQ1MCY6</accession>
<gene>
    <name evidence="1" type="ORF">GCM10007207_25320</name>
</gene>
<organism evidence="1 2">
    <name type="scientific">Asaia siamensis</name>
    <dbReference type="NCBI Taxonomy" id="110479"/>
    <lineage>
        <taxon>Bacteria</taxon>
        <taxon>Pseudomonadati</taxon>
        <taxon>Pseudomonadota</taxon>
        <taxon>Alphaproteobacteria</taxon>
        <taxon>Acetobacterales</taxon>
        <taxon>Acetobacteraceae</taxon>
        <taxon>Asaia</taxon>
    </lineage>
</organism>
<name>A0ABQ1MCY6_9PROT</name>
<evidence type="ECO:0000313" key="2">
    <source>
        <dbReference type="Proteomes" id="UP000637769"/>
    </source>
</evidence>
<keyword evidence="2" id="KW-1185">Reference proteome</keyword>
<proteinExistence type="predicted"/>
<reference evidence="2" key="1">
    <citation type="journal article" date="2019" name="Int. J. Syst. Evol. Microbiol.">
        <title>The Global Catalogue of Microorganisms (GCM) 10K type strain sequencing project: providing services to taxonomists for standard genome sequencing and annotation.</title>
        <authorList>
            <consortium name="The Broad Institute Genomics Platform"/>
            <consortium name="The Broad Institute Genome Sequencing Center for Infectious Disease"/>
            <person name="Wu L."/>
            <person name="Ma J."/>
        </authorList>
    </citation>
    <scope>NUCLEOTIDE SEQUENCE [LARGE SCALE GENOMIC DNA]</scope>
    <source>
        <strain evidence="2">CCM 7132</strain>
    </source>
</reference>
<protein>
    <submittedName>
        <fullName evidence="1">Uncharacterized protein</fullName>
    </submittedName>
</protein>
<dbReference type="EMBL" id="BMCH01000007">
    <property type="protein sequence ID" value="GGC38763.1"/>
    <property type="molecule type" value="Genomic_DNA"/>
</dbReference>
<evidence type="ECO:0000313" key="1">
    <source>
        <dbReference type="EMBL" id="GGC38763.1"/>
    </source>
</evidence>